<dbReference type="PANTHER" id="PTHR28037">
    <property type="entry name" value="ALCOHOL O-ACETYLTRANSFERASE 1-RELATED"/>
    <property type="match status" value="1"/>
</dbReference>
<dbReference type="Gene3D" id="3.30.559.10">
    <property type="entry name" value="Chloramphenicol acetyltransferase-like domain"/>
    <property type="match status" value="1"/>
</dbReference>
<protein>
    <submittedName>
        <fullName evidence="1">Uncharacterized protein, contains a NRPS condensation (Elongation) domain</fullName>
    </submittedName>
</protein>
<dbReference type="PANTHER" id="PTHR28037:SF1">
    <property type="entry name" value="ALCOHOL O-ACETYLTRANSFERASE 1-RELATED"/>
    <property type="match status" value="1"/>
</dbReference>
<dbReference type="AlphaFoldDB" id="A0A1M6X781"/>
<dbReference type="SUPFAM" id="SSF52777">
    <property type="entry name" value="CoA-dependent acyltransferases"/>
    <property type="match status" value="2"/>
</dbReference>
<dbReference type="OrthoDB" id="5422109at2"/>
<evidence type="ECO:0000313" key="2">
    <source>
        <dbReference type="Proteomes" id="UP000183994"/>
    </source>
</evidence>
<dbReference type="Proteomes" id="UP000183994">
    <property type="component" value="Unassembled WGS sequence"/>
</dbReference>
<dbReference type="InterPro" id="IPR052058">
    <property type="entry name" value="Alcohol_O-acetyltransferase"/>
</dbReference>
<organism evidence="1 2">
    <name type="scientific">Desulfatibacillum alkenivorans DSM 16219</name>
    <dbReference type="NCBI Taxonomy" id="1121393"/>
    <lineage>
        <taxon>Bacteria</taxon>
        <taxon>Pseudomonadati</taxon>
        <taxon>Thermodesulfobacteriota</taxon>
        <taxon>Desulfobacteria</taxon>
        <taxon>Desulfobacterales</taxon>
        <taxon>Desulfatibacillaceae</taxon>
        <taxon>Desulfatibacillum</taxon>
    </lineage>
</organism>
<dbReference type="STRING" id="1121393.SAMN02745216_04481"/>
<reference evidence="2" key="1">
    <citation type="submission" date="2016-11" db="EMBL/GenBank/DDBJ databases">
        <authorList>
            <person name="Varghese N."/>
            <person name="Submissions S."/>
        </authorList>
    </citation>
    <scope>NUCLEOTIDE SEQUENCE [LARGE SCALE GENOMIC DNA]</scope>
    <source>
        <strain evidence="2">DSM 16219</strain>
    </source>
</reference>
<evidence type="ECO:0000313" key="1">
    <source>
        <dbReference type="EMBL" id="SHL01709.1"/>
    </source>
</evidence>
<sequence length="483" mass="53485">MKQRQVEMGRLGNAAVKGSGPTMQPENQNIPKRFPVVLEDKILYWMRNSHCANFGLIARLNGRLDFVRLKHAMRMCLDAEPVLGCRFVEAAFGQYWERLPDLDAEEICTLVENPLDEDDPGGFWDSLPDLDVHQGPQARVWVLRGRNDLVCLRVNHVASDGGGVKDLAYLLAKTYNRLERDPYYIPPSNIYGARGLAQVFRHMGWRDRLGVLRRTMADAHVFLRGRSKRRAPLDFQPPEGRTLLTRVIAGDDFRRLKAYGKARGATINDTAATAAIRAFYSLLNSDPKAYARMVATADLRRYIPGGQAESVCNLSGFSYINVGRGLPGDYNSLLRIVHDAFQKLKQEYIGMGNIPLSAAVFKTMPFSVGLRFHDGIGDILKKKSASTGDLGLMFTNAGLIDPEKFRFNGAPAAWAGVTATRSTPPVVTVCISGLGDSLLVTLGFCQNVLSRELAGRFLDRLGAELIRTEPETCAPDLIQSLSP</sequence>
<proteinExistence type="predicted"/>
<accession>A0A1M6X781</accession>
<dbReference type="InterPro" id="IPR023213">
    <property type="entry name" value="CAT-like_dom_sf"/>
</dbReference>
<keyword evidence="2" id="KW-1185">Reference proteome</keyword>
<name>A0A1M6X781_9BACT</name>
<gene>
    <name evidence="1" type="ORF">SAMN02745216_04481</name>
</gene>
<dbReference type="EMBL" id="FQZU01000041">
    <property type="protein sequence ID" value="SHL01709.1"/>
    <property type="molecule type" value="Genomic_DNA"/>
</dbReference>